<evidence type="ECO:0000313" key="2">
    <source>
        <dbReference type="Proteomes" id="UP001589647"/>
    </source>
</evidence>
<dbReference type="RefSeq" id="WP_189648898.1">
    <property type="nucleotide sequence ID" value="NZ_BMRC01000008.1"/>
</dbReference>
<dbReference type="Proteomes" id="UP001589647">
    <property type="component" value="Unassembled WGS sequence"/>
</dbReference>
<reference evidence="1 2" key="1">
    <citation type="submission" date="2024-09" db="EMBL/GenBank/DDBJ databases">
        <authorList>
            <person name="Sun Q."/>
            <person name="Mori K."/>
        </authorList>
    </citation>
    <scope>NUCLEOTIDE SEQUENCE [LARGE SCALE GENOMIC DNA]</scope>
    <source>
        <strain evidence="1 2">CCM 3426</strain>
    </source>
</reference>
<keyword evidence="2" id="KW-1185">Reference proteome</keyword>
<proteinExistence type="predicted"/>
<evidence type="ECO:0000313" key="1">
    <source>
        <dbReference type="EMBL" id="MFB9204076.1"/>
    </source>
</evidence>
<sequence>MLAISLGVAWLLLAPLALWVLVKGRPGARVGAVVTLVLLEGATIAMGQAIRPDHGPVVVAHDMPPAPALPACDERTPIPQWATVGRQLVLSWSAAPRECATAKVISRTEGRRLLVWVHEGPLSGDHEGVRTLPVRVKGGRAALTVPLPAGRRYIPVDGRSGKRIPAPASL</sequence>
<accession>A0ABV5IHW1</accession>
<comment type="caution">
    <text evidence="1">The sequence shown here is derived from an EMBL/GenBank/DDBJ whole genome shotgun (WGS) entry which is preliminary data.</text>
</comment>
<gene>
    <name evidence="1" type="ORF">ACFFV7_22985</name>
</gene>
<organism evidence="1 2">
    <name type="scientific">Nonomuraea spiralis</name>
    <dbReference type="NCBI Taxonomy" id="46182"/>
    <lineage>
        <taxon>Bacteria</taxon>
        <taxon>Bacillati</taxon>
        <taxon>Actinomycetota</taxon>
        <taxon>Actinomycetes</taxon>
        <taxon>Streptosporangiales</taxon>
        <taxon>Streptosporangiaceae</taxon>
        <taxon>Nonomuraea</taxon>
    </lineage>
</organism>
<dbReference type="EMBL" id="JBHMEI010000016">
    <property type="protein sequence ID" value="MFB9204076.1"/>
    <property type="molecule type" value="Genomic_DNA"/>
</dbReference>
<protein>
    <submittedName>
        <fullName evidence="1">Uncharacterized protein</fullName>
    </submittedName>
</protein>
<name>A0ABV5IHW1_9ACTN</name>